<accession>A0ABN9G6I5</accession>
<evidence type="ECO:0000313" key="2">
    <source>
        <dbReference type="EMBL" id="CAI9604979.1"/>
    </source>
</evidence>
<feature type="non-terminal residue" evidence="2">
    <location>
        <position position="1"/>
    </location>
</feature>
<feature type="compositionally biased region" description="Low complexity" evidence="1">
    <location>
        <begin position="54"/>
        <end position="71"/>
    </location>
</feature>
<dbReference type="EMBL" id="CATNWA010018056">
    <property type="protein sequence ID" value="CAI9604979.1"/>
    <property type="molecule type" value="Genomic_DNA"/>
</dbReference>
<keyword evidence="3" id="KW-1185">Reference proteome</keyword>
<sequence>APLGSEYPILTVWLSQPGAHCACARRAALCEWPCSLLEPATCTRRLRVGGGTTSASDLLGDHSGSGSGYLSNTGTRSSKVPILNGERGTKA</sequence>
<proteinExistence type="predicted"/>
<comment type="caution">
    <text evidence="2">The sequence shown here is derived from an EMBL/GenBank/DDBJ whole genome shotgun (WGS) entry which is preliminary data.</text>
</comment>
<evidence type="ECO:0000256" key="1">
    <source>
        <dbReference type="SAM" id="MobiDB-lite"/>
    </source>
</evidence>
<dbReference type="Proteomes" id="UP001162483">
    <property type="component" value="Unassembled WGS sequence"/>
</dbReference>
<gene>
    <name evidence="2" type="ORF">SPARVUS_LOCUS13532724</name>
</gene>
<reference evidence="2" key="1">
    <citation type="submission" date="2023-05" db="EMBL/GenBank/DDBJ databases">
        <authorList>
            <person name="Stuckert A."/>
        </authorList>
    </citation>
    <scope>NUCLEOTIDE SEQUENCE</scope>
</reference>
<organism evidence="2 3">
    <name type="scientific">Staurois parvus</name>
    <dbReference type="NCBI Taxonomy" id="386267"/>
    <lineage>
        <taxon>Eukaryota</taxon>
        <taxon>Metazoa</taxon>
        <taxon>Chordata</taxon>
        <taxon>Craniata</taxon>
        <taxon>Vertebrata</taxon>
        <taxon>Euteleostomi</taxon>
        <taxon>Amphibia</taxon>
        <taxon>Batrachia</taxon>
        <taxon>Anura</taxon>
        <taxon>Neobatrachia</taxon>
        <taxon>Ranoidea</taxon>
        <taxon>Ranidae</taxon>
        <taxon>Staurois</taxon>
    </lineage>
</organism>
<name>A0ABN9G6I5_9NEOB</name>
<protein>
    <submittedName>
        <fullName evidence="2">Uncharacterized protein</fullName>
    </submittedName>
</protein>
<feature type="region of interest" description="Disordered" evidence="1">
    <location>
        <begin position="53"/>
        <end position="91"/>
    </location>
</feature>
<evidence type="ECO:0000313" key="3">
    <source>
        <dbReference type="Proteomes" id="UP001162483"/>
    </source>
</evidence>